<protein>
    <submittedName>
        <fullName evidence="1">Unnamed protein product</fullName>
    </submittedName>
</protein>
<dbReference type="EMBL" id="BSXS01003104">
    <property type="protein sequence ID" value="GME80526.1"/>
    <property type="molecule type" value="Genomic_DNA"/>
</dbReference>
<reference evidence="1" key="1">
    <citation type="submission" date="2023-04" db="EMBL/GenBank/DDBJ databases">
        <title>Ambrosiozyma monospora NBRC 10751.</title>
        <authorList>
            <person name="Ichikawa N."/>
            <person name="Sato H."/>
            <person name="Tonouchi N."/>
        </authorList>
    </citation>
    <scope>NUCLEOTIDE SEQUENCE</scope>
    <source>
        <strain evidence="1">NBRC 10751</strain>
    </source>
</reference>
<proteinExistence type="predicted"/>
<dbReference type="Proteomes" id="UP001165064">
    <property type="component" value="Unassembled WGS sequence"/>
</dbReference>
<comment type="caution">
    <text evidence="1">The sequence shown here is derived from an EMBL/GenBank/DDBJ whole genome shotgun (WGS) entry which is preliminary data.</text>
</comment>
<sequence>MMSVPFNLHLYLPFPILALLLYLGLLSLFNIAFHGRLFIGFISWLKIHYFKLNLKHTIITIRSISVSFNFSAFFFPNANGSNSTFIDLRFDGFSVKLLQQNQSPNNSGNHNNNNDTHNISSRSNCHFGNLFKKVANILSYCPISVSIYGLSIQGPRDTNNTQEYLIDIGKINFVTDCLVNSTTECSELNFDLDLSDFTTSSPDQNFSKSLKVKAGFISPYTEFDLSLRNTFLSIHCGDSKFDIPLLNKTFESLFPKHIEKHNIIEEDGDDVESIPLTTSTSLEESSDTHDHHQLEHEQHKISSILEKFEIRSVNVFLDEINITTSTLSLSLSNTKAQLEGLDQDKSTTYFSKYKGSLSLDQLELSPCEST</sequence>
<evidence type="ECO:0000313" key="2">
    <source>
        <dbReference type="Proteomes" id="UP001165064"/>
    </source>
</evidence>
<accession>A0ACB5T3T1</accession>
<evidence type="ECO:0000313" key="1">
    <source>
        <dbReference type="EMBL" id="GME80526.1"/>
    </source>
</evidence>
<keyword evidence="2" id="KW-1185">Reference proteome</keyword>
<organism evidence="1 2">
    <name type="scientific">Ambrosiozyma monospora</name>
    <name type="common">Yeast</name>
    <name type="synonym">Endomycopsis monosporus</name>
    <dbReference type="NCBI Taxonomy" id="43982"/>
    <lineage>
        <taxon>Eukaryota</taxon>
        <taxon>Fungi</taxon>
        <taxon>Dikarya</taxon>
        <taxon>Ascomycota</taxon>
        <taxon>Saccharomycotina</taxon>
        <taxon>Pichiomycetes</taxon>
        <taxon>Pichiales</taxon>
        <taxon>Pichiaceae</taxon>
        <taxon>Ambrosiozyma</taxon>
    </lineage>
</organism>
<gene>
    <name evidence="1" type="ORF">Amon02_000449400</name>
</gene>
<name>A0ACB5T3T1_AMBMO</name>